<feature type="domain" description="Acylamino-acid-releasing enzyme N-terminal" evidence="2">
    <location>
        <begin position="29"/>
        <end position="112"/>
    </location>
</feature>
<accession>A0ABV2AM44</accession>
<dbReference type="EMBL" id="JBDODL010000816">
    <property type="protein sequence ID" value="MES1920705.1"/>
    <property type="molecule type" value="Genomic_DNA"/>
</dbReference>
<evidence type="ECO:0000313" key="4">
    <source>
        <dbReference type="Proteomes" id="UP001439008"/>
    </source>
</evidence>
<dbReference type="Proteomes" id="UP001439008">
    <property type="component" value="Unassembled WGS sequence"/>
</dbReference>
<sequence>MKKCTVARATQLWKELLKVPSKTAQFVGKETVVVSTNVPDISSNKTRKRLNFFSNSILTEKQKFVPIGFPVDTSSEMSCYSVSPSGNRLCVVRKHPSKEKVQVIDILSKEKLLFTTSFPNLFSF</sequence>
<name>A0ABV2AM44_9EUKA</name>
<keyword evidence="4" id="KW-1185">Reference proteome</keyword>
<dbReference type="InterPro" id="IPR045550">
    <property type="entry name" value="AARE_N"/>
</dbReference>
<organism evidence="3 4">
    <name type="scientific">Bonamia ostreae</name>
    <dbReference type="NCBI Taxonomy" id="126728"/>
    <lineage>
        <taxon>Eukaryota</taxon>
        <taxon>Sar</taxon>
        <taxon>Rhizaria</taxon>
        <taxon>Endomyxa</taxon>
        <taxon>Ascetosporea</taxon>
        <taxon>Haplosporida</taxon>
        <taxon>Bonamia</taxon>
    </lineage>
</organism>
<comment type="caution">
    <text evidence="3">The sequence shown here is derived from an EMBL/GenBank/DDBJ whole genome shotgun (WGS) entry which is preliminary data.</text>
</comment>
<dbReference type="Pfam" id="PF19283">
    <property type="entry name" value="APEH_N"/>
    <property type="match status" value="1"/>
</dbReference>
<evidence type="ECO:0000256" key="1">
    <source>
        <dbReference type="ARBA" id="ARBA00010040"/>
    </source>
</evidence>
<comment type="similarity">
    <text evidence="1">Belongs to the peptidase S9C family.</text>
</comment>
<reference evidence="3 4" key="1">
    <citation type="journal article" date="2024" name="BMC Biol.">
        <title>Comparative genomics of Ascetosporea gives new insight into the evolutionary basis for animal parasitism in Rhizaria.</title>
        <authorList>
            <person name="Hiltunen Thoren M."/>
            <person name="Onut-Brannstrom I."/>
            <person name="Alfjorden A."/>
            <person name="Peckova H."/>
            <person name="Swords F."/>
            <person name="Hooper C."/>
            <person name="Holzer A.S."/>
            <person name="Bass D."/>
            <person name="Burki F."/>
        </authorList>
    </citation>
    <scope>NUCLEOTIDE SEQUENCE [LARGE SCALE GENOMIC DNA]</scope>
    <source>
        <strain evidence="3">20-A016</strain>
    </source>
</reference>
<proteinExistence type="inferred from homology"/>
<gene>
    <name evidence="3" type="ORF">MHBO_002348</name>
</gene>
<protein>
    <recommendedName>
        <fullName evidence="2">Acylamino-acid-releasing enzyme N-terminal domain-containing protein</fullName>
    </recommendedName>
</protein>
<evidence type="ECO:0000313" key="3">
    <source>
        <dbReference type="EMBL" id="MES1920705.1"/>
    </source>
</evidence>
<evidence type="ECO:0000259" key="2">
    <source>
        <dbReference type="Pfam" id="PF19283"/>
    </source>
</evidence>